<proteinExistence type="predicted"/>
<comment type="caution">
    <text evidence="1">The sequence shown here is derived from an EMBL/GenBank/DDBJ whole genome shotgun (WGS) entry which is preliminary data.</text>
</comment>
<dbReference type="Proteomes" id="UP000499080">
    <property type="component" value="Unassembled WGS sequence"/>
</dbReference>
<name>A0A4Y2K6V3_ARAVE</name>
<keyword evidence="2" id="KW-1185">Reference proteome</keyword>
<dbReference type="AlphaFoldDB" id="A0A4Y2K6V3"/>
<accession>A0A4Y2K6V3</accession>
<evidence type="ECO:0000313" key="2">
    <source>
        <dbReference type="Proteomes" id="UP000499080"/>
    </source>
</evidence>
<sequence length="91" mass="9822">MVSVSASEPGGREFYPGLCSHCVFAIICNEFGMQACDKLASSSSYGDFEACVNFAAGLFHTCRDKFAESLQTCSASLLQTKIAIWVIVKLI</sequence>
<reference evidence="1 2" key="1">
    <citation type="journal article" date="2019" name="Sci. Rep.">
        <title>Orb-weaving spider Araneus ventricosus genome elucidates the spidroin gene catalogue.</title>
        <authorList>
            <person name="Kono N."/>
            <person name="Nakamura H."/>
            <person name="Ohtoshi R."/>
            <person name="Moran D.A.P."/>
            <person name="Shinohara A."/>
            <person name="Yoshida Y."/>
            <person name="Fujiwara M."/>
            <person name="Mori M."/>
            <person name="Tomita M."/>
            <person name="Arakawa K."/>
        </authorList>
    </citation>
    <scope>NUCLEOTIDE SEQUENCE [LARGE SCALE GENOMIC DNA]</scope>
</reference>
<organism evidence="1 2">
    <name type="scientific">Araneus ventricosus</name>
    <name type="common">Orbweaver spider</name>
    <name type="synonym">Epeira ventricosa</name>
    <dbReference type="NCBI Taxonomy" id="182803"/>
    <lineage>
        <taxon>Eukaryota</taxon>
        <taxon>Metazoa</taxon>
        <taxon>Ecdysozoa</taxon>
        <taxon>Arthropoda</taxon>
        <taxon>Chelicerata</taxon>
        <taxon>Arachnida</taxon>
        <taxon>Araneae</taxon>
        <taxon>Araneomorphae</taxon>
        <taxon>Entelegynae</taxon>
        <taxon>Araneoidea</taxon>
        <taxon>Araneidae</taxon>
        <taxon>Araneus</taxon>
    </lineage>
</organism>
<dbReference type="EMBL" id="BGPR01004197">
    <property type="protein sequence ID" value="GBM97002.1"/>
    <property type="molecule type" value="Genomic_DNA"/>
</dbReference>
<evidence type="ECO:0000313" key="1">
    <source>
        <dbReference type="EMBL" id="GBM97002.1"/>
    </source>
</evidence>
<protein>
    <submittedName>
        <fullName evidence="1">Uncharacterized protein</fullName>
    </submittedName>
</protein>
<gene>
    <name evidence="1" type="ORF">AVEN_57176_1</name>
</gene>